<feature type="transmembrane region" description="Helical" evidence="12">
    <location>
        <begin position="1016"/>
        <end position="1042"/>
    </location>
</feature>
<comment type="similarity">
    <text evidence="2">Belongs to the major facilitator superfamily.</text>
</comment>
<dbReference type="GO" id="GO:0006826">
    <property type="term" value="P:iron ion transport"/>
    <property type="evidence" value="ECO:0007669"/>
    <property type="project" value="UniProtKB-KW"/>
</dbReference>
<dbReference type="FunFam" id="1.20.1250.20:FF:000302">
    <property type="entry name" value="MFS siderochrome iron transporter MirB"/>
    <property type="match status" value="1"/>
</dbReference>
<feature type="transmembrane region" description="Helical" evidence="12">
    <location>
        <begin position="1088"/>
        <end position="1112"/>
    </location>
</feature>
<evidence type="ECO:0000256" key="10">
    <source>
        <dbReference type="ARBA" id="ARBA00023065"/>
    </source>
</evidence>
<feature type="transmembrane region" description="Helical" evidence="12">
    <location>
        <begin position="956"/>
        <end position="975"/>
    </location>
</feature>
<dbReference type="SUPFAM" id="SSF48371">
    <property type="entry name" value="ARM repeat"/>
    <property type="match status" value="1"/>
</dbReference>
<feature type="transmembrane region" description="Helical" evidence="12">
    <location>
        <begin position="981"/>
        <end position="1009"/>
    </location>
</feature>
<dbReference type="FunFam" id="1.25.40.150:FF:000002">
    <property type="entry name" value="V-type proton ATPase subunit H"/>
    <property type="match status" value="1"/>
</dbReference>
<keyword evidence="15" id="KW-1185">Reference proteome</keyword>
<evidence type="ECO:0000256" key="4">
    <source>
        <dbReference type="ARBA" id="ARBA00022448"/>
    </source>
</evidence>
<keyword evidence="10" id="KW-0406">Ion transport</keyword>
<evidence type="ECO:0000259" key="13">
    <source>
        <dbReference type="Pfam" id="PF11698"/>
    </source>
</evidence>
<evidence type="ECO:0000256" key="12">
    <source>
        <dbReference type="SAM" id="Phobius"/>
    </source>
</evidence>
<evidence type="ECO:0000256" key="1">
    <source>
        <dbReference type="ARBA" id="ARBA00004141"/>
    </source>
</evidence>
<comment type="similarity">
    <text evidence="3">Belongs to the V-ATPase H subunit family.</text>
</comment>
<dbReference type="EMBL" id="PNEN01000540">
    <property type="protein sequence ID" value="PPJ55437.1"/>
    <property type="molecule type" value="Genomic_DNA"/>
</dbReference>
<gene>
    <name evidence="14" type="ORF">CBER1_02747</name>
</gene>
<feature type="domain" description="ATPase V1 complex subunit H C-terminal" evidence="13">
    <location>
        <begin position="360"/>
        <end position="478"/>
    </location>
</feature>
<keyword evidence="7" id="KW-0375">Hydrogen ion transport</keyword>
<evidence type="ECO:0000256" key="7">
    <source>
        <dbReference type="ARBA" id="ARBA00022781"/>
    </source>
</evidence>
<dbReference type="InterPro" id="IPR011701">
    <property type="entry name" value="MFS"/>
</dbReference>
<keyword evidence="6 12" id="KW-0812">Transmembrane</keyword>
<organism evidence="14 15">
    <name type="scientific">Cercospora berteroae</name>
    <dbReference type="NCBI Taxonomy" id="357750"/>
    <lineage>
        <taxon>Eukaryota</taxon>
        <taxon>Fungi</taxon>
        <taxon>Dikarya</taxon>
        <taxon>Ascomycota</taxon>
        <taxon>Pezizomycotina</taxon>
        <taxon>Dothideomycetes</taxon>
        <taxon>Dothideomycetidae</taxon>
        <taxon>Mycosphaerellales</taxon>
        <taxon>Mycosphaerellaceae</taxon>
        <taxon>Cercospora</taxon>
    </lineage>
</organism>
<dbReference type="GO" id="GO:0046961">
    <property type="term" value="F:proton-transporting ATPase activity, rotational mechanism"/>
    <property type="evidence" value="ECO:0007669"/>
    <property type="project" value="InterPro"/>
</dbReference>
<dbReference type="Pfam" id="PF03224">
    <property type="entry name" value="V-ATPase_H_N"/>
    <property type="match status" value="1"/>
</dbReference>
<keyword evidence="8 12" id="KW-1133">Transmembrane helix</keyword>
<evidence type="ECO:0000256" key="9">
    <source>
        <dbReference type="ARBA" id="ARBA00023004"/>
    </source>
</evidence>
<dbReference type="Gene3D" id="1.20.1250.20">
    <property type="entry name" value="MFS general substrate transporter like domains"/>
    <property type="match status" value="2"/>
</dbReference>
<dbReference type="InterPro" id="IPR004908">
    <property type="entry name" value="ATPase_V1-cplx_hsu"/>
</dbReference>
<keyword evidence="9" id="KW-0408">Iron</keyword>
<dbReference type="GO" id="GO:0000221">
    <property type="term" value="C:vacuolar proton-transporting V-type ATPase, V1 domain"/>
    <property type="evidence" value="ECO:0007669"/>
    <property type="project" value="InterPro"/>
</dbReference>
<protein>
    <recommendedName>
        <fullName evidence="13">ATPase V1 complex subunit H C-terminal domain-containing protein</fullName>
    </recommendedName>
</protein>
<feature type="transmembrane region" description="Helical" evidence="12">
    <location>
        <begin position="677"/>
        <end position="694"/>
    </location>
</feature>
<comment type="subcellular location">
    <subcellularLocation>
        <location evidence="1">Membrane</location>
        <topology evidence="1">Multi-pass membrane protein</topology>
    </subcellularLocation>
</comment>
<proteinExistence type="inferred from homology"/>
<evidence type="ECO:0000313" key="15">
    <source>
        <dbReference type="Proteomes" id="UP000237631"/>
    </source>
</evidence>
<evidence type="ECO:0000256" key="3">
    <source>
        <dbReference type="ARBA" id="ARBA00008613"/>
    </source>
</evidence>
<dbReference type="Pfam" id="PF11698">
    <property type="entry name" value="V-ATPase_H_C"/>
    <property type="match status" value="1"/>
</dbReference>
<reference evidence="15" key="1">
    <citation type="journal article" date="2017" name="bioRxiv">
        <title>Conservation of a gene cluster reveals novel cercosporin biosynthetic mechanisms and extends production to the genus Colletotrichum.</title>
        <authorList>
            <person name="de Jonge R."/>
            <person name="Ebert M.K."/>
            <person name="Huitt-Roehl C.R."/>
            <person name="Pal P."/>
            <person name="Suttle J.C."/>
            <person name="Spanner R.E."/>
            <person name="Neubauer J.D."/>
            <person name="Jurick W.M.II."/>
            <person name="Stott K.A."/>
            <person name="Secor G.A."/>
            <person name="Thomma B.P.H.J."/>
            <person name="Van de Peer Y."/>
            <person name="Townsend C.A."/>
            <person name="Bolton M.D."/>
        </authorList>
    </citation>
    <scope>NUCLEOTIDE SEQUENCE [LARGE SCALE GENOMIC DNA]</scope>
    <source>
        <strain evidence="15">CBS538.71</strain>
    </source>
</reference>
<feature type="transmembrane region" description="Helical" evidence="12">
    <location>
        <begin position="852"/>
        <end position="877"/>
    </location>
</feature>
<dbReference type="Proteomes" id="UP000237631">
    <property type="component" value="Unassembled WGS sequence"/>
</dbReference>
<dbReference type="InterPro" id="IPR038497">
    <property type="entry name" value="ATPase_V1-cplx_hsu_C_sf"/>
</dbReference>
<dbReference type="InterPro" id="IPR011987">
    <property type="entry name" value="ATPase_V1-cplx_hsu_C"/>
</dbReference>
<dbReference type="OrthoDB" id="4078873at2759"/>
<dbReference type="AlphaFoldDB" id="A0A2S6C6S1"/>
<keyword evidence="4" id="KW-0813">Transport</keyword>
<dbReference type="PANTHER" id="PTHR23501:SF50">
    <property type="entry name" value="MFS SIDEROCHROME IRON TRANSPORTER MIRB (AFU_ORTHOLOGUE AFUA_3G03640)-RELATED"/>
    <property type="match status" value="1"/>
</dbReference>
<evidence type="ECO:0000256" key="5">
    <source>
        <dbReference type="ARBA" id="ARBA00022496"/>
    </source>
</evidence>
<accession>A0A2S6C6S1</accession>
<keyword evidence="5" id="KW-0410">Iron transport</keyword>
<feature type="transmembrane region" description="Helical" evidence="12">
    <location>
        <begin position="889"/>
        <end position="911"/>
    </location>
</feature>
<dbReference type="InterPro" id="IPR036259">
    <property type="entry name" value="MFS_trans_sf"/>
</dbReference>
<feature type="transmembrane region" description="Helical" evidence="12">
    <location>
        <begin position="767"/>
        <end position="785"/>
    </location>
</feature>
<evidence type="ECO:0000256" key="2">
    <source>
        <dbReference type="ARBA" id="ARBA00008335"/>
    </source>
</evidence>
<comment type="caution">
    <text evidence="14">The sequence shown here is derived from an EMBL/GenBank/DDBJ whole genome shotgun (WGS) entry which is preliminary data.</text>
</comment>
<dbReference type="GO" id="GO:0010106">
    <property type="term" value="P:cellular response to iron ion starvation"/>
    <property type="evidence" value="ECO:0007669"/>
    <property type="project" value="UniProtKB-ARBA"/>
</dbReference>
<dbReference type="InterPro" id="IPR016024">
    <property type="entry name" value="ARM-type_fold"/>
</dbReference>
<sequence>MSIDPPAYIVSLQNNIRARPISWEGAVRAKTITDEDLKKIKAIDKVRKEQRKQTIENDVQTYTALLLGEGQTRSIFESAAKRTDILQYMLVLTGDIVDDIPALTESLIKHPHPYKPLLPLLKQSNNPEDPIPLLTSSVLASLLSHALAAQSKSNPEIDEALPKLYSYIAELAKTSDSNLQDIAVQEYSALLRTSKSRQQFWKQRKETLGPLMEVLHNATGGKDSDSTMYNGGSAASIRSMPESIKISGVGLQLLYHILMVLWQLSFEGKLVGKGLDEEHDIVPLYTQLLRISPKEKTTRLLLGTLNNLLSSNKTTLMPAALPARLPAVLTNLKGRHLTDEDLLEDLESLKNMVDEYTKTQTTFDEYAAEVNSGHLRWSPPHKNEAFWRENAQRIIEEEKGALCKKLAEIMSKDWANDKQVLAIGCSDVANLVKVCPEKRTQLERFGLKSRVMALMQDENETVRWESLRAVGEWLRYSFEQIRWINVACDNASRFRALGPARRRPSMLRFESFWGGRPSLLKILYNSDYPSTSADMAIMKELRRVIGSPQPTSSHDTAVDDVQLSTNDKEAGVEMTYSAKDDDEQLPDERAQPGVQKIEAVTLTWSKNAVYLILVLIWFLTLVNNMKTSIVYSLTPYATSSFAGHSLLTVIGIVASSMAGAVYIPMAKALDLWGRAEGFLVMTVCCMLGIVLLAVSTNIQTYSAGEVFYSVGFGGLSYSWVVLAADVTSLRNRGLAFAFTSSPAIISAFAGSKAAAQVLELSTWRWGYGMWAIILPFFAMPVYFLLSHHMRKAEKNGTLVREKRNWAVNAQSIRWAVVEFDLLGVILFAGGMVVFLLPFTLAATAPKGWSTDYIIAMIVVGFLLLASFTVYEIFWAPVPFLNHKILTDRTVIGACGLNLTYQISYACYASYFSSFLQVVYEVHVATAGYIGNIFSVVSFVSLFVSGALIRWTGRFKWILWICVPLYILGLGLMIHFRTPGGYIGYIVMCEILFSVAGSVFILCCQLAVLVSVDHQHVAAVFAFLFVVGSIGGSIGSAICGGIWTNTFNSSLRDNLPASDLPNLTLIYTSLPQQLSYLPGTPTRDAIVAAYVYAQPILIATGTGFMALGFLWVAMIRNVNVKTMTQTKGNVF</sequence>
<dbReference type="Pfam" id="PF07690">
    <property type="entry name" value="MFS_1"/>
    <property type="match status" value="1"/>
</dbReference>
<evidence type="ECO:0000256" key="8">
    <source>
        <dbReference type="ARBA" id="ARBA00022989"/>
    </source>
</evidence>
<dbReference type="FunFam" id="1.20.1250.20:FF:000284">
    <property type="entry name" value="Siderophore iron transporter mirB"/>
    <property type="match status" value="1"/>
</dbReference>
<dbReference type="Gene3D" id="1.25.10.10">
    <property type="entry name" value="Leucine-rich Repeat Variant"/>
    <property type="match status" value="1"/>
</dbReference>
<feature type="transmembrane region" description="Helical" evidence="12">
    <location>
        <begin position="608"/>
        <end position="625"/>
    </location>
</feature>
<name>A0A2S6C6S1_9PEZI</name>
<dbReference type="FunFam" id="1.25.10.10:FF:000326">
    <property type="entry name" value="V-type proton ATPase subunit H"/>
    <property type="match status" value="1"/>
</dbReference>
<feature type="transmembrane region" description="Helical" evidence="12">
    <location>
        <begin position="645"/>
        <end position="665"/>
    </location>
</feature>
<dbReference type="SUPFAM" id="SSF103473">
    <property type="entry name" value="MFS general substrate transporter"/>
    <property type="match status" value="2"/>
</dbReference>
<feature type="transmembrane region" description="Helical" evidence="12">
    <location>
        <begin position="706"/>
        <end position="726"/>
    </location>
</feature>
<dbReference type="Gene3D" id="1.25.40.150">
    <property type="entry name" value="V-type ATPase, subunit H, C-terminal domain"/>
    <property type="match status" value="1"/>
</dbReference>
<dbReference type="GO" id="GO:0005886">
    <property type="term" value="C:plasma membrane"/>
    <property type="evidence" value="ECO:0007669"/>
    <property type="project" value="TreeGrafter"/>
</dbReference>
<evidence type="ECO:0000313" key="14">
    <source>
        <dbReference type="EMBL" id="PPJ55437.1"/>
    </source>
</evidence>
<keyword evidence="11 12" id="KW-0472">Membrane</keyword>
<evidence type="ECO:0000256" key="6">
    <source>
        <dbReference type="ARBA" id="ARBA00022692"/>
    </source>
</evidence>
<feature type="transmembrane region" description="Helical" evidence="12">
    <location>
        <begin position="821"/>
        <end position="840"/>
    </location>
</feature>
<dbReference type="InterPro" id="IPR011989">
    <property type="entry name" value="ARM-like"/>
</dbReference>
<feature type="transmembrane region" description="Helical" evidence="12">
    <location>
        <begin position="923"/>
        <end position="944"/>
    </location>
</feature>
<dbReference type="PANTHER" id="PTHR23501">
    <property type="entry name" value="MAJOR FACILITATOR SUPERFAMILY"/>
    <property type="match status" value="1"/>
</dbReference>
<evidence type="ECO:0000256" key="11">
    <source>
        <dbReference type="ARBA" id="ARBA00023136"/>
    </source>
</evidence>